<evidence type="ECO:0000256" key="1">
    <source>
        <dbReference type="ARBA" id="ARBA00022857"/>
    </source>
</evidence>
<dbReference type="SUPFAM" id="SSF50129">
    <property type="entry name" value="GroES-like"/>
    <property type="match status" value="1"/>
</dbReference>
<dbReference type="SUPFAM" id="SSF51735">
    <property type="entry name" value="NAD(P)-binding Rossmann-fold domains"/>
    <property type="match status" value="1"/>
</dbReference>
<sequence length="352" mass="37501">MAEAALIRTGLPAQMRCIEVLEPGKHSRLQFSRQPLPELACGQVLIQVAAAGVNRADLMQRRGLYPAMPDESPTLGLEVSGVVVAAAEPELAGWLGKEVMALVPGGGYAEYVRVPAAHVMPVPQGWDLIQAAATPEVFLTAYQLLFSIGQLQPGQRVLLHAGASGVGTAAIQLAKARGAEVAVTVGSDEKAQCCLALGAELAINYRQQDFVEVLRQQWPAGVDLILDPVAGDYIAKNAALLAMDAKVVIYAMMAGRQAELDFAPWFRKRAQLIWSTLRNRSHDYKAGLVQALLADFAASFAAGNIRPKLDRVLCWTQAEPAHQLLATNQTIGKVVLQIAGADPAATLDSGIS</sequence>
<evidence type="ECO:0000313" key="4">
    <source>
        <dbReference type="EMBL" id="MEE2025704.1"/>
    </source>
</evidence>
<dbReference type="InterPro" id="IPR013149">
    <property type="entry name" value="ADH-like_C"/>
</dbReference>
<dbReference type="InterPro" id="IPR020843">
    <property type="entry name" value="ER"/>
</dbReference>
<dbReference type="InterPro" id="IPR013154">
    <property type="entry name" value="ADH-like_N"/>
</dbReference>
<dbReference type="Gene3D" id="3.40.50.720">
    <property type="entry name" value="NAD(P)-binding Rossmann-like Domain"/>
    <property type="match status" value="1"/>
</dbReference>
<dbReference type="RefSeq" id="WP_330089015.1">
    <property type="nucleotide sequence ID" value="NZ_JAUGZK010000015.1"/>
</dbReference>
<dbReference type="Pfam" id="PF08240">
    <property type="entry name" value="ADH_N"/>
    <property type="match status" value="1"/>
</dbReference>
<dbReference type="CDD" id="cd05276">
    <property type="entry name" value="p53_inducible_oxidoreductase"/>
    <property type="match status" value="1"/>
</dbReference>
<dbReference type="InterPro" id="IPR036291">
    <property type="entry name" value="NAD(P)-bd_dom_sf"/>
</dbReference>
<proteinExistence type="predicted"/>
<gene>
    <name evidence="4" type="ORF">QWF21_15810</name>
</gene>
<dbReference type="SMART" id="SM00829">
    <property type="entry name" value="PKS_ER"/>
    <property type="match status" value="1"/>
</dbReference>
<comment type="caution">
    <text evidence="4">The sequence shown here is derived from an EMBL/GenBank/DDBJ whole genome shotgun (WGS) entry which is preliminary data.</text>
</comment>
<evidence type="ECO:0000313" key="5">
    <source>
        <dbReference type="Proteomes" id="UP001339167"/>
    </source>
</evidence>
<accession>A0ABU7JJ33</accession>
<keyword evidence="1" id="KW-0521">NADP</keyword>
<evidence type="ECO:0000256" key="2">
    <source>
        <dbReference type="ARBA" id="ARBA00023002"/>
    </source>
</evidence>
<feature type="domain" description="Enoyl reductase (ER)" evidence="3">
    <location>
        <begin position="24"/>
        <end position="336"/>
    </location>
</feature>
<keyword evidence="5" id="KW-1185">Reference proteome</keyword>
<dbReference type="EMBL" id="JAUGZK010000015">
    <property type="protein sequence ID" value="MEE2025704.1"/>
    <property type="molecule type" value="Genomic_DNA"/>
</dbReference>
<evidence type="ECO:0000259" key="3">
    <source>
        <dbReference type="SMART" id="SM00829"/>
    </source>
</evidence>
<dbReference type="Pfam" id="PF00107">
    <property type="entry name" value="ADH_zinc_N"/>
    <property type="match status" value="1"/>
</dbReference>
<keyword evidence="2" id="KW-0560">Oxidoreductase</keyword>
<name>A0ABU7JJ33_9GAMM</name>
<dbReference type="InterPro" id="IPR014189">
    <property type="entry name" value="Quinone_OxRdtase_PIG3"/>
</dbReference>
<dbReference type="NCBIfam" id="TIGR02824">
    <property type="entry name" value="quinone_pig3"/>
    <property type="match status" value="1"/>
</dbReference>
<dbReference type="InterPro" id="IPR011032">
    <property type="entry name" value="GroES-like_sf"/>
</dbReference>
<protein>
    <submittedName>
        <fullName evidence="4">NAD(P)H-quinone oxidoreductase</fullName>
    </submittedName>
</protein>
<organism evidence="4 5">
    <name type="scientific">Alkalimonas mucilaginosa</name>
    <dbReference type="NCBI Taxonomy" id="3057676"/>
    <lineage>
        <taxon>Bacteria</taxon>
        <taxon>Pseudomonadati</taxon>
        <taxon>Pseudomonadota</taxon>
        <taxon>Gammaproteobacteria</taxon>
        <taxon>Alkalimonas</taxon>
    </lineage>
</organism>
<dbReference type="Gene3D" id="3.90.180.10">
    <property type="entry name" value="Medium-chain alcohol dehydrogenases, catalytic domain"/>
    <property type="match status" value="1"/>
</dbReference>
<dbReference type="PANTHER" id="PTHR48106">
    <property type="entry name" value="QUINONE OXIDOREDUCTASE PIG3-RELATED"/>
    <property type="match status" value="1"/>
</dbReference>
<dbReference type="PANTHER" id="PTHR48106:SF8">
    <property type="entry name" value="OS02G0805600 PROTEIN"/>
    <property type="match status" value="1"/>
</dbReference>
<dbReference type="Proteomes" id="UP001339167">
    <property type="component" value="Unassembled WGS sequence"/>
</dbReference>
<reference evidence="4 5" key="1">
    <citation type="submission" date="2023-06" db="EMBL/GenBank/DDBJ databases">
        <title>Alkalimonas sp., MEB004 an alkaliphilic bacterium isolated from Lonar Lake, India.</title>
        <authorList>
            <person name="Joshi A."/>
            <person name="Thite S."/>
        </authorList>
    </citation>
    <scope>NUCLEOTIDE SEQUENCE [LARGE SCALE GENOMIC DNA]</scope>
    <source>
        <strain evidence="4 5">MEB004</strain>
    </source>
</reference>